<dbReference type="AlphaFoldDB" id="A0A1W1UI75"/>
<dbReference type="EMBL" id="FWWV01000004">
    <property type="protein sequence ID" value="SMB80815.1"/>
    <property type="molecule type" value="Genomic_DNA"/>
</dbReference>
<organism evidence="1 2">
    <name type="scientific">Pasteurella testudinis DSM 23072</name>
    <dbReference type="NCBI Taxonomy" id="1122938"/>
    <lineage>
        <taxon>Bacteria</taxon>
        <taxon>Pseudomonadati</taxon>
        <taxon>Pseudomonadota</taxon>
        <taxon>Gammaproteobacteria</taxon>
        <taxon>Pasteurellales</taxon>
        <taxon>Pasteurellaceae</taxon>
        <taxon>Pasteurella</taxon>
    </lineage>
</organism>
<evidence type="ECO:0000313" key="2">
    <source>
        <dbReference type="Proteomes" id="UP000192408"/>
    </source>
</evidence>
<proteinExistence type="predicted"/>
<name>A0A1W1UI75_9PAST</name>
<reference evidence="2" key="1">
    <citation type="submission" date="2017-04" db="EMBL/GenBank/DDBJ databases">
        <authorList>
            <person name="Varghese N."/>
            <person name="Submissions S."/>
        </authorList>
    </citation>
    <scope>NUCLEOTIDE SEQUENCE [LARGE SCALE GENOMIC DNA]</scope>
    <source>
        <strain evidence="2">DSM 23072</strain>
    </source>
</reference>
<dbReference type="Proteomes" id="UP000192408">
    <property type="component" value="Unassembled WGS sequence"/>
</dbReference>
<accession>A0A1W1UI75</accession>
<gene>
    <name evidence="1" type="ORF">SAMN05660772_01707</name>
</gene>
<keyword evidence="2" id="KW-1185">Reference proteome</keyword>
<evidence type="ECO:0000313" key="1">
    <source>
        <dbReference type="EMBL" id="SMB80815.1"/>
    </source>
</evidence>
<protein>
    <submittedName>
        <fullName evidence="1">Uncharacterized protein</fullName>
    </submittedName>
</protein>
<sequence length="63" mass="7337">MGVPAQSSGRLLERLCKQTPRGMIVHDRTRLIDQLGFFLLRLDRTFSVDRTFNSSFPFLSLFF</sequence>